<evidence type="ECO:0000313" key="2">
    <source>
        <dbReference type="EMBL" id="KAF1987657.1"/>
    </source>
</evidence>
<reference evidence="2" key="1">
    <citation type="journal article" date="2020" name="Stud. Mycol.">
        <title>101 Dothideomycetes genomes: a test case for predicting lifestyles and emergence of pathogens.</title>
        <authorList>
            <person name="Haridas S."/>
            <person name="Albert R."/>
            <person name="Binder M."/>
            <person name="Bloem J."/>
            <person name="Labutti K."/>
            <person name="Salamov A."/>
            <person name="Andreopoulos B."/>
            <person name="Baker S."/>
            <person name="Barry K."/>
            <person name="Bills G."/>
            <person name="Bluhm B."/>
            <person name="Cannon C."/>
            <person name="Castanera R."/>
            <person name="Culley D."/>
            <person name="Daum C."/>
            <person name="Ezra D."/>
            <person name="Gonzalez J."/>
            <person name="Henrissat B."/>
            <person name="Kuo A."/>
            <person name="Liang C."/>
            <person name="Lipzen A."/>
            <person name="Lutzoni F."/>
            <person name="Magnuson J."/>
            <person name="Mondo S."/>
            <person name="Nolan M."/>
            <person name="Ohm R."/>
            <person name="Pangilinan J."/>
            <person name="Park H.-J."/>
            <person name="Ramirez L."/>
            <person name="Alfaro M."/>
            <person name="Sun H."/>
            <person name="Tritt A."/>
            <person name="Yoshinaga Y."/>
            <person name="Zwiers L.-H."/>
            <person name="Turgeon B."/>
            <person name="Goodwin S."/>
            <person name="Spatafora J."/>
            <person name="Crous P."/>
            <person name="Grigoriev I."/>
        </authorList>
    </citation>
    <scope>NUCLEOTIDE SEQUENCE</scope>
    <source>
        <strain evidence="2">CBS 113979</strain>
    </source>
</reference>
<protein>
    <submittedName>
        <fullName evidence="2">Uncharacterized protein</fullName>
    </submittedName>
</protein>
<dbReference type="EMBL" id="ML977151">
    <property type="protein sequence ID" value="KAF1987657.1"/>
    <property type="molecule type" value="Genomic_DNA"/>
</dbReference>
<feature type="region of interest" description="Disordered" evidence="1">
    <location>
        <begin position="20"/>
        <end position="54"/>
    </location>
</feature>
<accession>A0A6G1H3M5</accession>
<name>A0A6G1H3M5_9PEZI</name>
<keyword evidence="3" id="KW-1185">Reference proteome</keyword>
<evidence type="ECO:0000256" key="1">
    <source>
        <dbReference type="SAM" id="MobiDB-lite"/>
    </source>
</evidence>
<proteinExistence type="predicted"/>
<organism evidence="2 3">
    <name type="scientific">Aulographum hederae CBS 113979</name>
    <dbReference type="NCBI Taxonomy" id="1176131"/>
    <lineage>
        <taxon>Eukaryota</taxon>
        <taxon>Fungi</taxon>
        <taxon>Dikarya</taxon>
        <taxon>Ascomycota</taxon>
        <taxon>Pezizomycotina</taxon>
        <taxon>Dothideomycetes</taxon>
        <taxon>Pleosporomycetidae</taxon>
        <taxon>Aulographales</taxon>
        <taxon>Aulographaceae</taxon>
    </lineage>
</organism>
<dbReference type="AlphaFoldDB" id="A0A6G1H3M5"/>
<evidence type="ECO:0000313" key="3">
    <source>
        <dbReference type="Proteomes" id="UP000800041"/>
    </source>
</evidence>
<sequence>MAPLLSQHSNFHYTVRPAEAEHPTLTPPDRAASGDQSKLLDLPTEPSSNNPASFDASKLVQTTIKCCRCMISFQPPYSCPRHPLGKLLCPTCHTKSCSHCTIFPSGLELLEANHMADIIPIDGSNPVPLHGFVCCLCGISQPVSVKSMRREEMKMMLGVRPKTGMKGMVMVKYKHEVCSEKGCEHDVCEGCIKYKILDEDENSDYRQ</sequence>
<dbReference type="Proteomes" id="UP000800041">
    <property type="component" value="Unassembled WGS sequence"/>
</dbReference>
<gene>
    <name evidence="2" type="ORF">K402DRAFT_392468</name>
</gene>